<dbReference type="InterPro" id="IPR013328">
    <property type="entry name" value="6PGD_dom2"/>
</dbReference>
<organism evidence="3 4">
    <name type="scientific">Streptomyces carpinensis</name>
    <dbReference type="NCBI Taxonomy" id="66369"/>
    <lineage>
        <taxon>Bacteria</taxon>
        <taxon>Bacillati</taxon>
        <taxon>Actinomycetota</taxon>
        <taxon>Actinomycetes</taxon>
        <taxon>Kitasatosporales</taxon>
        <taxon>Streptomycetaceae</taxon>
        <taxon>Streptomyces</taxon>
    </lineage>
</organism>
<comment type="caution">
    <text evidence="3">The sequence shown here is derived from an EMBL/GenBank/DDBJ whole genome shotgun (WGS) entry which is preliminary data.</text>
</comment>
<keyword evidence="4" id="KW-1185">Reference proteome</keyword>
<dbReference type="Proteomes" id="UP001458415">
    <property type="component" value="Unassembled WGS sequence"/>
</dbReference>
<dbReference type="SUPFAM" id="SSF48179">
    <property type="entry name" value="6-phosphogluconate dehydrogenase C-terminal domain-like"/>
    <property type="match status" value="1"/>
</dbReference>
<dbReference type="PANTHER" id="PTHR21708:SF26">
    <property type="entry name" value="2-DEHYDROPANTOATE 2-REDUCTASE"/>
    <property type="match status" value="1"/>
</dbReference>
<dbReference type="PANTHER" id="PTHR21708">
    <property type="entry name" value="PROBABLE 2-DEHYDROPANTOATE 2-REDUCTASE"/>
    <property type="match status" value="1"/>
</dbReference>
<proteinExistence type="predicted"/>
<dbReference type="InterPro" id="IPR051402">
    <property type="entry name" value="KPR-Related"/>
</dbReference>
<protein>
    <submittedName>
        <fullName evidence="3">2-dehydropantoate 2-reductase N-terminal domain-containing protein</fullName>
    </submittedName>
</protein>
<evidence type="ECO:0000313" key="4">
    <source>
        <dbReference type="Proteomes" id="UP001458415"/>
    </source>
</evidence>
<dbReference type="Gene3D" id="3.40.50.720">
    <property type="entry name" value="NAD(P)-binding Rossmann-like Domain"/>
    <property type="match status" value="1"/>
</dbReference>
<evidence type="ECO:0000259" key="1">
    <source>
        <dbReference type="Pfam" id="PF02558"/>
    </source>
</evidence>
<dbReference type="RefSeq" id="WP_244217046.1">
    <property type="nucleotide sequence ID" value="NZ_MUBM01000059.1"/>
</dbReference>
<evidence type="ECO:0000313" key="3">
    <source>
        <dbReference type="EMBL" id="MER6980380.1"/>
    </source>
</evidence>
<reference evidence="3 4" key="1">
    <citation type="submission" date="2024-06" db="EMBL/GenBank/DDBJ databases">
        <title>The Natural Products Discovery Center: Release of the First 8490 Sequenced Strains for Exploring Actinobacteria Biosynthetic Diversity.</title>
        <authorList>
            <person name="Kalkreuter E."/>
            <person name="Kautsar S.A."/>
            <person name="Yang D."/>
            <person name="Bader C.D."/>
            <person name="Teijaro C.N."/>
            <person name="Fluegel L."/>
            <person name="Davis C.M."/>
            <person name="Simpson J.R."/>
            <person name="Lauterbach L."/>
            <person name="Steele A.D."/>
            <person name="Gui C."/>
            <person name="Meng S."/>
            <person name="Li G."/>
            <person name="Viehrig K."/>
            <person name="Ye F."/>
            <person name="Su P."/>
            <person name="Kiefer A.F."/>
            <person name="Nichols A."/>
            <person name="Cepeda A.J."/>
            <person name="Yan W."/>
            <person name="Fan B."/>
            <person name="Jiang Y."/>
            <person name="Adhikari A."/>
            <person name="Zheng C.-J."/>
            <person name="Schuster L."/>
            <person name="Cowan T.M."/>
            <person name="Smanski M.J."/>
            <person name="Chevrette M.G."/>
            <person name="De Carvalho L.P.S."/>
            <person name="Shen B."/>
        </authorList>
    </citation>
    <scope>NUCLEOTIDE SEQUENCE [LARGE SCALE GENOMIC DNA]</scope>
    <source>
        <strain evidence="3 4">NPDC000634</strain>
    </source>
</reference>
<accession>A0ABV1W859</accession>
<dbReference type="Pfam" id="PF02558">
    <property type="entry name" value="ApbA"/>
    <property type="match status" value="1"/>
</dbReference>
<sequence>MTPSSTPRDYLVLGAGAIGGTLAHHLAAAGHPVTVVDTDAQHIAAIRAHGITVEHADGSRRAVPVARALTPQQAADAGLTTRRVLLATKGQDTETAMAWLAPRLADNGFVVSCQNGDNEPVIASFVGRERVVGAFVNIFADVVAPGVVRDGGAAAFVVGEVDGSQSERVTQTVADLQAWGPVRQTDNVQGYLWAKYGFGEILTATALVDAPMAHTIDRHRAVVAEVAREVNRIAIAEGRRLEAFDAYEPAAFLDGVAPEVTDAALDRLIAWLHTMPKDRSGVWRDIAVRGRRTEVHLDLDRYFRLADAHDLHTPLLRRLDLMLAELEEGVRDFDDANLTELGRATCLTAGSREPGR</sequence>
<feature type="domain" description="Ketopantoate reductase C-terminal" evidence="2">
    <location>
        <begin position="188"/>
        <end position="319"/>
    </location>
</feature>
<feature type="domain" description="Ketopantoate reductase N-terminal" evidence="1">
    <location>
        <begin position="11"/>
        <end position="162"/>
    </location>
</feature>
<gene>
    <name evidence="3" type="ORF">ABT317_26265</name>
</gene>
<dbReference type="Gene3D" id="1.10.1040.10">
    <property type="entry name" value="N-(1-d-carboxylethyl)-l-norvaline Dehydrogenase, domain 2"/>
    <property type="match status" value="1"/>
</dbReference>
<dbReference type="SUPFAM" id="SSF51735">
    <property type="entry name" value="NAD(P)-binding Rossmann-fold domains"/>
    <property type="match status" value="1"/>
</dbReference>
<dbReference type="InterPro" id="IPR013332">
    <property type="entry name" value="KPR_N"/>
</dbReference>
<dbReference type="InterPro" id="IPR013752">
    <property type="entry name" value="KPA_reductase"/>
</dbReference>
<dbReference type="InterPro" id="IPR008927">
    <property type="entry name" value="6-PGluconate_DH-like_C_sf"/>
</dbReference>
<name>A0ABV1W859_9ACTN</name>
<dbReference type="Pfam" id="PF08546">
    <property type="entry name" value="ApbA_C"/>
    <property type="match status" value="1"/>
</dbReference>
<dbReference type="InterPro" id="IPR036291">
    <property type="entry name" value="NAD(P)-bd_dom_sf"/>
</dbReference>
<evidence type="ECO:0000259" key="2">
    <source>
        <dbReference type="Pfam" id="PF08546"/>
    </source>
</evidence>
<dbReference type="EMBL" id="JBEPCU010000540">
    <property type="protein sequence ID" value="MER6980380.1"/>
    <property type="molecule type" value="Genomic_DNA"/>
</dbReference>